<feature type="domain" description="Hydantoinase/oxoprolinase N-terminal" evidence="2">
    <location>
        <begin position="3"/>
        <end position="183"/>
    </location>
</feature>
<feature type="domain" description="Acetophenone carboxylase-like C-terminal" evidence="3">
    <location>
        <begin position="509"/>
        <end position="681"/>
    </location>
</feature>
<evidence type="ECO:0000259" key="2">
    <source>
        <dbReference type="Pfam" id="PF05378"/>
    </source>
</evidence>
<evidence type="ECO:0000313" key="4">
    <source>
        <dbReference type="EMBL" id="WSE31581.1"/>
    </source>
</evidence>
<dbReference type="InterPro" id="IPR045079">
    <property type="entry name" value="Oxoprolinase-like"/>
</dbReference>
<dbReference type="EMBL" id="CP142149">
    <property type="protein sequence ID" value="WSE31581.1"/>
    <property type="molecule type" value="Genomic_DNA"/>
</dbReference>
<dbReference type="Proteomes" id="UP001330812">
    <property type="component" value="Chromosome"/>
</dbReference>
<gene>
    <name evidence="4" type="ORF">VSH64_05595</name>
</gene>
<dbReference type="InterPro" id="IPR049517">
    <property type="entry name" value="ACX-like_C"/>
</dbReference>
<protein>
    <submittedName>
        <fullName evidence="4">Hydantoinase/oxoprolinase family protein</fullName>
    </submittedName>
</protein>
<feature type="domain" description="Hydantoinase A/oxoprolinase" evidence="1">
    <location>
        <begin position="204"/>
        <end position="493"/>
    </location>
</feature>
<dbReference type="Pfam" id="PF19278">
    <property type="entry name" value="Hydant_A_C"/>
    <property type="match status" value="1"/>
</dbReference>
<dbReference type="Pfam" id="PF05378">
    <property type="entry name" value="Hydant_A_N"/>
    <property type="match status" value="1"/>
</dbReference>
<name>A0ABZ1IC34_9PSEU</name>
<dbReference type="InterPro" id="IPR008040">
    <property type="entry name" value="Hydant_A_N"/>
</dbReference>
<dbReference type="InterPro" id="IPR002821">
    <property type="entry name" value="Hydantoinase_A"/>
</dbReference>
<dbReference type="RefSeq" id="WP_326834388.1">
    <property type="nucleotide sequence ID" value="NZ_CP142149.1"/>
</dbReference>
<proteinExistence type="predicted"/>
<dbReference type="SUPFAM" id="SSF53067">
    <property type="entry name" value="Actin-like ATPase domain"/>
    <property type="match status" value="1"/>
</dbReference>
<evidence type="ECO:0000259" key="3">
    <source>
        <dbReference type="Pfam" id="PF19278"/>
    </source>
</evidence>
<reference evidence="4 5" key="1">
    <citation type="journal article" date="2015" name="Int. J. Syst. Evol. Microbiol.">
        <title>Amycolatopsis rhabdoformis sp. nov., an actinomycete isolated from a tropical forest soil.</title>
        <authorList>
            <person name="Souza W.R."/>
            <person name="Silva R.E."/>
            <person name="Goodfellow M."/>
            <person name="Busarakam K."/>
            <person name="Figueiro F.S."/>
            <person name="Ferreira D."/>
            <person name="Rodrigues-Filho E."/>
            <person name="Moraes L.A.B."/>
            <person name="Zucchi T.D."/>
        </authorList>
    </citation>
    <scope>NUCLEOTIDE SEQUENCE [LARGE SCALE GENOMIC DNA]</scope>
    <source>
        <strain evidence="4 5">NCIMB 14900</strain>
    </source>
</reference>
<dbReference type="InterPro" id="IPR043129">
    <property type="entry name" value="ATPase_NBD"/>
</dbReference>
<organism evidence="4 5">
    <name type="scientific">Amycolatopsis rhabdoformis</name>
    <dbReference type="NCBI Taxonomy" id="1448059"/>
    <lineage>
        <taxon>Bacteria</taxon>
        <taxon>Bacillati</taxon>
        <taxon>Actinomycetota</taxon>
        <taxon>Actinomycetes</taxon>
        <taxon>Pseudonocardiales</taxon>
        <taxon>Pseudonocardiaceae</taxon>
        <taxon>Amycolatopsis</taxon>
    </lineage>
</organism>
<dbReference type="PANTHER" id="PTHR11365:SF23">
    <property type="entry name" value="HYPOTHETICAL 5-OXOPROLINASE (EUROFUNG)-RELATED"/>
    <property type="match status" value="1"/>
</dbReference>
<sequence>MKRIGVDVGGTFTDLMYWDEDGAVAVHKVPSTPHDPAVATMDGVRQLSERLGIAVSDLDQFLHGTTVATNIVLEHNGADVGLITTEGFRDILHIARKKRPLNYSSYQDLPWQKWQLVRRRNRRVVPERVDASGAVLVPLDEDAVREQVRVLRDNGVQAIAVCFLHSYRNPAHEQAVKRIIEQEYPEVFVSLSSEVAPQYREYERFSTTALNAFVGPKVSRYVDNLRNTTRAAGVRGEVGLMTSAGGLITARGAVDNPVLLLTSGVVAGLLGGCAIGEASGYPSVITLDVGGTSADIGVAPDGKLRMKHLLDTRIGDYHAMVPMAEVDTIGAGGGSIAFIDEGGMFRVGPRSAGATPGPACYGRGGTEPTSTDAMVALGWLRADSFLSGTMEVEPQLAVKAIDEHVAEKLGTSVSHAAIGIFQIAAHAMTEAISLHSVRKGYDPRDFSLVAEGGAGPLYAWHIAEQLGIPRVIVPHHPGIASAMGLLATDIRSETPATVWTSSADPDLARIAAEFDRLTAHAIAQLGADGLAPEDVVIERSLDCRYIGQGYELRVPAPSGEIDADWVARAAAAFHDVHERTYLQRFDDKPVHLVNVRVTAVGKVGHVPLADVEAGGTDPSAAVKTTTDAVFWTGAGEATPFPTKVYDRALLKAGNVLDGPAIVEQFDSTTVIGPGQRATIDRVGHIVIEIETAAGDRGPALGALEGDQR</sequence>
<evidence type="ECO:0000313" key="5">
    <source>
        <dbReference type="Proteomes" id="UP001330812"/>
    </source>
</evidence>
<evidence type="ECO:0000259" key="1">
    <source>
        <dbReference type="Pfam" id="PF01968"/>
    </source>
</evidence>
<dbReference type="Pfam" id="PF01968">
    <property type="entry name" value="Hydantoinase_A"/>
    <property type="match status" value="1"/>
</dbReference>
<keyword evidence="5" id="KW-1185">Reference proteome</keyword>
<dbReference type="PANTHER" id="PTHR11365">
    <property type="entry name" value="5-OXOPROLINASE RELATED"/>
    <property type="match status" value="1"/>
</dbReference>
<accession>A0ABZ1IC34</accession>